<keyword evidence="1" id="KW-0472">Membrane</keyword>
<organism evidence="2 3">
    <name type="scientific">Micromonospora narathiwatensis</name>
    <dbReference type="NCBI Taxonomy" id="299146"/>
    <lineage>
        <taxon>Bacteria</taxon>
        <taxon>Bacillati</taxon>
        <taxon>Actinomycetota</taxon>
        <taxon>Actinomycetes</taxon>
        <taxon>Micromonosporales</taxon>
        <taxon>Micromonosporaceae</taxon>
        <taxon>Micromonospora</taxon>
    </lineage>
</organism>
<accession>A0A1A8Z5D6</accession>
<dbReference type="PATRIC" id="fig|299146.4.peg.561"/>
<feature type="transmembrane region" description="Helical" evidence="1">
    <location>
        <begin position="113"/>
        <end position="132"/>
    </location>
</feature>
<gene>
    <name evidence="2" type="ORF">GA0070621_0554</name>
</gene>
<dbReference type="Proteomes" id="UP000198765">
    <property type="component" value="Chromosome I"/>
</dbReference>
<sequence length="324" mass="34032">MASERLWAWVREGAIALVVFVVFDIIGVVLTVIADFAGLLHRTLETSAPLGYAIWFVVAVFTSVMLYVRDPARSRAEGGRALVAASVVATLIGLASSLIWGRTGEPVAPDHPGITITWLATSVFAAVVWHVVMLSESRPRMENATGTPTTAPALVTAAPASTTKPVRRPRSGEQDTEFRRAGVFAAIGWIVGMTMLVFLDACFFVLAPFGGALRPLTDPILTAAVVLGPLWGVAAALWPIPRGAILPLHAPALIGSLFWLFAIIGGGVVSGMFGITDEIDAGLKAAATVAFACGALLGLVATFGWYLELREGRSKARADGAVTA</sequence>
<evidence type="ECO:0000313" key="3">
    <source>
        <dbReference type="Proteomes" id="UP000198765"/>
    </source>
</evidence>
<feature type="transmembrane region" description="Helical" evidence="1">
    <location>
        <begin position="52"/>
        <end position="69"/>
    </location>
</feature>
<evidence type="ECO:0000313" key="2">
    <source>
        <dbReference type="EMBL" id="SBT39005.1"/>
    </source>
</evidence>
<name>A0A1A8Z5D6_9ACTN</name>
<reference evidence="2 3" key="1">
    <citation type="submission" date="2016-06" db="EMBL/GenBank/DDBJ databases">
        <authorList>
            <person name="Kjaerup R.B."/>
            <person name="Dalgaard T.S."/>
            <person name="Juul-Madsen H.R."/>
        </authorList>
    </citation>
    <scope>NUCLEOTIDE SEQUENCE [LARGE SCALE GENOMIC DNA]</scope>
    <source>
        <strain evidence="2 3">DSM 45248</strain>
    </source>
</reference>
<feature type="transmembrane region" description="Helical" evidence="1">
    <location>
        <begin position="81"/>
        <end position="101"/>
    </location>
</feature>
<feature type="transmembrane region" description="Helical" evidence="1">
    <location>
        <begin position="252"/>
        <end position="273"/>
    </location>
</feature>
<feature type="transmembrane region" description="Helical" evidence="1">
    <location>
        <begin position="183"/>
        <end position="207"/>
    </location>
</feature>
<feature type="transmembrane region" description="Helical" evidence="1">
    <location>
        <begin position="285"/>
        <end position="307"/>
    </location>
</feature>
<feature type="transmembrane region" description="Helical" evidence="1">
    <location>
        <begin position="219"/>
        <end position="240"/>
    </location>
</feature>
<feature type="transmembrane region" description="Helical" evidence="1">
    <location>
        <begin position="14"/>
        <end position="40"/>
    </location>
</feature>
<proteinExistence type="predicted"/>
<keyword evidence="3" id="KW-1185">Reference proteome</keyword>
<evidence type="ECO:0000256" key="1">
    <source>
        <dbReference type="SAM" id="Phobius"/>
    </source>
</evidence>
<keyword evidence="1" id="KW-0812">Transmembrane</keyword>
<keyword evidence="1" id="KW-1133">Transmembrane helix</keyword>
<protein>
    <submittedName>
        <fullName evidence="2">Uncharacterized protein</fullName>
    </submittedName>
</protein>
<dbReference type="RefSeq" id="WP_091191318.1">
    <property type="nucleotide sequence ID" value="NZ_LT594324.1"/>
</dbReference>
<dbReference type="AlphaFoldDB" id="A0A1A8Z5D6"/>
<dbReference type="EMBL" id="LT594324">
    <property type="protein sequence ID" value="SBT39005.1"/>
    <property type="molecule type" value="Genomic_DNA"/>
</dbReference>